<reference evidence="2 3" key="1">
    <citation type="submission" date="2018-11" db="EMBL/GenBank/DDBJ databases">
        <authorList>
            <person name="Kleinhagauer T."/>
            <person name="Glaeser S.P."/>
            <person name="Spergser J."/>
            <person name="Ruckert C."/>
            <person name="Kaempfer P."/>
            <person name="Busse H.-J."/>
        </authorList>
    </citation>
    <scope>NUCLEOTIDE SEQUENCE [LARGE SCALE GENOMIC DNA]</scope>
    <source>
        <strain evidence="2 3">W8</strain>
    </source>
</reference>
<dbReference type="EMBL" id="CP033897">
    <property type="protein sequence ID" value="AZA12071.1"/>
    <property type="molecule type" value="Genomic_DNA"/>
</dbReference>
<dbReference type="Pfam" id="PF20058">
    <property type="entry name" value="DUF6457"/>
    <property type="match status" value="1"/>
</dbReference>
<dbReference type="KEGG" id="cgk:CGERO_08900"/>
<dbReference type="RefSeq" id="WP_206423894.1">
    <property type="nucleotide sequence ID" value="NZ_CP033897.1"/>
</dbReference>
<keyword evidence="3" id="KW-1185">Reference proteome</keyword>
<dbReference type="AlphaFoldDB" id="A0A3G6J1Y6"/>
<accession>A0A3G6J1Y6</accession>
<evidence type="ECO:0000313" key="3">
    <source>
        <dbReference type="Proteomes" id="UP000271587"/>
    </source>
</evidence>
<name>A0A3G6J1Y6_9CORY</name>
<dbReference type="InterPro" id="IPR045598">
    <property type="entry name" value="DUF6457"/>
</dbReference>
<evidence type="ECO:0000313" key="2">
    <source>
        <dbReference type="EMBL" id="AZA12071.1"/>
    </source>
</evidence>
<proteinExistence type="predicted"/>
<dbReference type="Proteomes" id="UP000271587">
    <property type="component" value="Chromosome"/>
</dbReference>
<feature type="domain" description="DUF6457" evidence="1">
    <location>
        <begin position="7"/>
        <end position="87"/>
    </location>
</feature>
<gene>
    <name evidence="2" type="ORF">CGERO_08900</name>
</gene>
<protein>
    <recommendedName>
        <fullName evidence="1">DUF6457 domain-containing protein</fullName>
    </recommendedName>
</protein>
<organism evidence="2 3">
    <name type="scientific">Corynebacterium gerontici</name>
    <dbReference type="NCBI Taxonomy" id="2079234"/>
    <lineage>
        <taxon>Bacteria</taxon>
        <taxon>Bacillati</taxon>
        <taxon>Actinomycetota</taxon>
        <taxon>Actinomycetes</taxon>
        <taxon>Mycobacteriales</taxon>
        <taxon>Corynebacteriaceae</taxon>
        <taxon>Corynebacterium</taxon>
    </lineage>
</organism>
<evidence type="ECO:0000259" key="1">
    <source>
        <dbReference type="Pfam" id="PF20058"/>
    </source>
</evidence>
<sequence length="88" mass="9517">MAQDLSSTYEWVEKAAAALSIDKDLAREMVPELLELTREVAHNQARPAAPLTAFLVGLAFESDTGASASEQAAHLRRLIAQVRALLEA</sequence>